<feature type="domain" description="Ig-like" evidence="7">
    <location>
        <begin position="19"/>
        <end position="125"/>
    </location>
</feature>
<dbReference type="GO" id="GO:0007416">
    <property type="term" value="P:synapse assembly"/>
    <property type="evidence" value="ECO:0007669"/>
    <property type="project" value="TreeGrafter"/>
</dbReference>
<evidence type="ECO:0000313" key="8">
    <source>
        <dbReference type="Ensembl" id="ENSMALP00000007652.1"/>
    </source>
</evidence>
<sequence length="509" mass="55125">MAGNTGECGNPTYLVSCLPLFIKEAVSESEFSETTLSAAPGDIAQLPCYTLGNVTPSLTTWTKNGQEVIRGGGSSPSYAPAGDRFTVLYDGSLSIKEVIPGDEGSYLCNSRLPGNNTFQTRVLLQVTNGPENVSVSIGPATALSNGTLITYRGSNVSFNCSGSSYPSQQLTWAFRGDSSSNDSLVSTSGSWLDFRIEDIQPSAQGVYSCIANNTVSHQEVNKSAQLLVYYIPDKHPECMWVAAQYPSHIQFNCSWFGAYPTPTLHWEFSPDAHMVVPSPNKTTFTKSETLHISLIYSTPHTIISLLCLLEPPFPEGDPLAMAVEATSITLTCTETSSIPPANTTWRKGLQQEEIVSGSKYVLSVEGPNFKLTIFNISKDDEGVYFCRSENVLAVSELEVYLTVKPSSVNTGVIIGIFIAALIVGAAAVVAKTVYSSRHQICLVDDDGGDVLNLVESDDEQIFQDTVPQLPPLTNGCHTTLVQIHRIPSNSTPSSWQFYFTEEPVDLVSF</sequence>
<dbReference type="InterPro" id="IPR007110">
    <property type="entry name" value="Ig-like_dom"/>
</dbReference>
<evidence type="ECO:0000256" key="6">
    <source>
        <dbReference type="SAM" id="Phobius"/>
    </source>
</evidence>
<dbReference type="GO" id="GO:0005886">
    <property type="term" value="C:plasma membrane"/>
    <property type="evidence" value="ECO:0007669"/>
    <property type="project" value="TreeGrafter"/>
</dbReference>
<evidence type="ECO:0000259" key="7">
    <source>
        <dbReference type="PROSITE" id="PS50835"/>
    </source>
</evidence>
<feature type="transmembrane region" description="Helical" evidence="6">
    <location>
        <begin position="411"/>
        <end position="430"/>
    </location>
</feature>
<dbReference type="SMART" id="SM00409">
    <property type="entry name" value="IG"/>
    <property type="match status" value="3"/>
</dbReference>
<keyword evidence="2 6" id="KW-0472">Membrane</keyword>
<dbReference type="Ensembl" id="ENSMALT00000007817.1">
    <property type="protein sequence ID" value="ENSMALP00000007652.1"/>
    <property type="gene ID" value="ENSMALG00000005435.1"/>
</dbReference>
<keyword evidence="6" id="KW-1133">Transmembrane helix</keyword>
<evidence type="ECO:0000256" key="1">
    <source>
        <dbReference type="ARBA" id="ARBA00004479"/>
    </source>
</evidence>
<dbReference type="GO" id="GO:0005911">
    <property type="term" value="C:cell-cell junction"/>
    <property type="evidence" value="ECO:0007669"/>
    <property type="project" value="TreeGrafter"/>
</dbReference>
<dbReference type="Pfam" id="PF13927">
    <property type="entry name" value="Ig_3"/>
    <property type="match status" value="3"/>
</dbReference>
<dbReference type="PANTHER" id="PTHR11640">
    <property type="entry name" value="NEPHRIN"/>
    <property type="match status" value="1"/>
</dbReference>
<evidence type="ECO:0000256" key="3">
    <source>
        <dbReference type="ARBA" id="ARBA00023157"/>
    </source>
</evidence>
<name>A0A3Q3J390_MONAL</name>
<evidence type="ECO:0000256" key="2">
    <source>
        <dbReference type="ARBA" id="ARBA00023136"/>
    </source>
</evidence>
<feature type="domain" description="Ig-like" evidence="7">
    <location>
        <begin position="299"/>
        <end position="402"/>
    </location>
</feature>
<dbReference type="SMART" id="SM00408">
    <property type="entry name" value="IGc2"/>
    <property type="match status" value="3"/>
</dbReference>
<evidence type="ECO:0000256" key="5">
    <source>
        <dbReference type="ARBA" id="ARBA00023319"/>
    </source>
</evidence>
<organism evidence="8 9">
    <name type="scientific">Monopterus albus</name>
    <name type="common">Swamp eel</name>
    <dbReference type="NCBI Taxonomy" id="43700"/>
    <lineage>
        <taxon>Eukaryota</taxon>
        <taxon>Metazoa</taxon>
        <taxon>Chordata</taxon>
        <taxon>Craniata</taxon>
        <taxon>Vertebrata</taxon>
        <taxon>Euteleostomi</taxon>
        <taxon>Actinopterygii</taxon>
        <taxon>Neopterygii</taxon>
        <taxon>Teleostei</taxon>
        <taxon>Neoteleostei</taxon>
        <taxon>Acanthomorphata</taxon>
        <taxon>Anabantaria</taxon>
        <taxon>Synbranchiformes</taxon>
        <taxon>Synbranchidae</taxon>
        <taxon>Monopterus</taxon>
    </lineage>
</organism>
<dbReference type="GO" id="GO:0050839">
    <property type="term" value="F:cell adhesion molecule binding"/>
    <property type="evidence" value="ECO:0007669"/>
    <property type="project" value="TreeGrafter"/>
</dbReference>
<reference evidence="8" key="2">
    <citation type="submission" date="2025-09" db="UniProtKB">
        <authorList>
            <consortium name="Ensembl"/>
        </authorList>
    </citation>
    <scope>IDENTIFICATION</scope>
</reference>
<reference evidence="8" key="1">
    <citation type="submission" date="2025-08" db="UniProtKB">
        <authorList>
            <consortium name="Ensembl"/>
        </authorList>
    </citation>
    <scope>IDENTIFICATION</scope>
</reference>
<keyword evidence="6" id="KW-0812">Transmembrane</keyword>
<dbReference type="InterPro" id="IPR003598">
    <property type="entry name" value="Ig_sub2"/>
</dbReference>
<dbReference type="InterPro" id="IPR036179">
    <property type="entry name" value="Ig-like_dom_sf"/>
</dbReference>
<evidence type="ECO:0000313" key="9">
    <source>
        <dbReference type="Proteomes" id="UP000261600"/>
    </source>
</evidence>
<dbReference type="PROSITE" id="PS50835">
    <property type="entry name" value="IG_LIKE"/>
    <property type="match status" value="3"/>
</dbReference>
<dbReference type="AlphaFoldDB" id="A0A3Q3J390"/>
<dbReference type="SUPFAM" id="SSF48726">
    <property type="entry name" value="Immunoglobulin"/>
    <property type="match status" value="3"/>
</dbReference>
<protein>
    <recommendedName>
        <fullName evidence="7">Ig-like domain-containing protein</fullName>
    </recommendedName>
</protein>
<proteinExistence type="predicted"/>
<dbReference type="InterPro" id="IPR003599">
    <property type="entry name" value="Ig_sub"/>
</dbReference>
<keyword evidence="9" id="KW-1185">Reference proteome</keyword>
<dbReference type="STRING" id="43700.ENSMALP00000007652"/>
<dbReference type="Gene3D" id="2.60.40.10">
    <property type="entry name" value="Immunoglobulins"/>
    <property type="match status" value="3"/>
</dbReference>
<feature type="domain" description="Ig-like" evidence="7">
    <location>
        <begin position="139"/>
        <end position="221"/>
    </location>
</feature>
<dbReference type="InterPro" id="IPR051275">
    <property type="entry name" value="Cell_adhesion_signaling"/>
</dbReference>
<keyword evidence="3" id="KW-1015">Disulfide bond</keyword>
<comment type="subcellular location">
    <subcellularLocation>
        <location evidence="1">Membrane</location>
        <topology evidence="1">Single-pass type I membrane protein</topology>
    </subcellularLocation>
</comment>
<keyword evidence="5" id="KW-0393">Immunoglobulin domain</keyword>
<dbReference type="InterPro" id="IPR013783">
    <property type="entry name" value="Ig-like_fold"/>
</dbReference>
<dbReference type="PANTHER" id="PTHR11640:SF157">
    <property type="entry name" value="V-SET AND IMMUNOGLOBULIN DOMAIN-CONTAINING PROTEIN 10"/>
    <property type="match status" value="1"/>
</dbReference>
<evidence type="ECO:0000256" key="4">
    <source>
        <dbReference type="ARBA" id="ARBA00023180"/>
    </source>
</evidence>
<dbReference type="Proteomes" id="UP000261600">
    <property type="component" value="Unplaced"/>
</dbReference>
<keyword evidence="4" id="KW-0325">Glycoprotein</keyword>
<accession>A0A3Q3J390</accession>
<dbReference type="CDD" id="cd00096">
    <property type="entry name" value="Ig"/>
    <property type="match status" value="1"/>
</dbReference>
<dbReference type="GO" id="GO:0098609">
    <property type="term" value="P:cell-cell adhesion"/>
    <property type="evidence" value="ECO:0007669"/>
    <property type="project" value="TreeGrafter"/>
</dbReference>